<protein>
    <submittedName>
        <fullName evidence="3">RYDR_ITPR domain-containing protein</fullName>
    </submittedName>
</protein>
<evidence type="ECO:0000313" key="2">
    <source>
        <dbReference type="Proteomes" id="UP000095287"/>
    </source>
</evidence>
<dbReference type="AlphaFoldDB" id="A0A1I7ZEI1"/>
<keyword evidence="2" id="KW-1185">Reference proteome</keyword>
<feature type="domain" description="DUF6570" evidence="1">
    <location>
        <begin position="255"/>
        <end position="294"/>
    </location>
</feature>
<reference evidence="3" key="1">
    <citation type="submission" date="2016-11" db="UniProtKB">
        <authorList>
            <consortium name="WormBaseParasite"/>
        </authorList>
    </citation>
    <scope>IDENTIFICATION</scope>
</reference>
<accession>A0A1I7ZEI1</accession>
<evidence type="ECO:0000313" key="3">
    <source>
        <dbReference type="WBParaSite" id="L893_g256.t1"/>
    </source>
</evidence>
<sequence length="297" mass="33384">VMTNLDEAVAEEHALEEQHTQAAVGVLGQVYLRSTTLIRKCTDQCPVLVAAEAVRIRDLIEDLLIADDQSTPSKIEVVCQEDGVLNWLQWYSPCYAGLRTILRRLRDVIKYDNLVRSMVDALQTSDVKKIQGFCDGQGLPQPVLDIILKNYYTHVSSLSEPETVQRYGQLVTSFRGAINENETAVCVICRQFNLPSEISEVPVTGRDAVSDYRGITIPECYLPDEVREDATVKNVDACRMCLRALRANRRTRAERPPPYAVVNGNTVEPIPDALQGLNWIEFCLIQLVRPVQNIKNL</sequence>
<dbReference type="Pfam" id="PF20209">
    <property type="entry name" value="DUF6570"/>
    <property type="match status" value="1"/>
</dbReference>
<organism evidence="2 3">
    <name type="scientific">Steinernema glaseri</name>
    <dbReference type="NCBI Taxonomy" id="37863"/>
    <lineage>
        <taxon>Eukaryota</taxon>
        <taxon>Metazoa</taxon>
        <taxon>Ecdysozoa</taxon>
        <taxon>Nematoda</taxon>
        <taxon>Chromadorea</taxon>
        <taxon>Rhabditida</taxon>
        <taxon>Tylenchina</taxon>
        <taxon>Panagrolaimomorpha</taxon>
        <taxon>Strongyloidoidea</taxon>
        <taxon>Steinernematidae</taxon>
        <taxon>Steinernema</taxon>
    </lineage>
</organism>
<name>A0A1I7ZEI1_9BILA</name>
<proteinExistence type="predicted"/>
<dbReference type="Proteomes" id="UP000095287">
    <property type="component" value="Unplaced"/>
</dbReference>
<evidence type="ECO:0000259" key="1">
    <source>
        <dbReference type="Pfam" id="PF20209"/>
    </source>
</evidence>
<dbReference type="InterPro" id="IPR046700">
    <property type="entry name" value="DUF6570"/>
</dbReference>
<dbReference type="WBParaSite" id="L893_g256.t1">
    <property type="protein sequence ID" value="L893_g256.t1"/>
    <property type="gene ID" value="L893_g256"/>
</dbReference>